<name>A0A8S5NM34_9CAUD</name>
<reference evidence="1" key="1">
    <citation type="journal article" date="2021" name="Proc. Natl. Acad. Sci. U.S.A.">
        <title>A Catalog of Tens of Thousands of Viruses from Human Metagenomes Reveals Hidden Associations with Chronic Diseases.</title>
        <authorList>
            <person name="Tisza M.J."/>
            <person name="Buck C.B."/>
        </authorList>
    </citation>
    <scope>NUCLEOTIDE SEQUENCE</scope>
    <source>
        <strain evidence="1">Cthh925</strain>
    </source>
</reference>
<sequence length="55" mass="6402">MKVKELIEKLSKFDKEKQVVILFCDENPILDSGRGIDKVYEIKGIEDDCVFIQEI</sequence>
<protein>
    <submittedName>
        <fullName evidence="1">Uncharacterized protein</fullName>
    </submittedName>
</protein>
<organism evidence="1">
    <name type="scientific">Siphoviridae sp. cthh925</name>
    <dbReference type="NCBI Taxonomy" id="2826425"/>
    <lineage>
        <taxon>Viruses</taxon>
        <taxon>Duplodnaviria</taxon>
        <taxon>Heunggongvirae</taxon>
        <taxon>Uroviricota</taxon>
        <taxon>Caudoviricetes</taxon>
    </lineage>
</organism>
<dbReference type="EMBL" id="BK015200">
    <property type="protein sequence ID" value="DAD95782.1"/>
    <property type="molecule type" value="Genomic_DNA"/>
</dbReference>
<accession>A0A8S5NM34</accession>
<proteinExistence type="predicted"/>
<evidence type="ECO:0000313" key="1">
    <source>
        <dbReference type="EMBL" id="DAD95782.1"/>
    </source>
</evidence>